<accession>A0ABT6XSQ7</accession>
<keyword evidence="2" id="KW-1185">Reference proteome</keyword>
<organism evidence="1 2">
    <name type="scientific">Flavobacterium sedimenticola</name>
    <dbReference type="NCBI Taxonomy" id="3043286"/>
    <lineage>
        <taxon>Bacteria</taxon>
        <taxon>Pseudomonadati</taxon>
        <taxon>Bacteroidota</taxon>
        <taxon>Flavobacteriia</taxon>
        <taxon>Flavobacteriales</taxon>
        <taxon>Flavobacteriaceae</taxon>
        <taxon>Flavobacterium</taxon>
    </lineage>
</organism>
<protein>
    <submittedName>
        <fullName evidence="1">Uncharacterized protein</fullName>
    </submittedName>
</protein>
<name>A0ABT6XSQ7_9FLAO</name>
<sequence>MKLVSRLILIMFLAFLSTPTVISLIEKNCNISMFYNFTEEEIHKDLKLKADFGHEYDFVFQNFPVKINSKIISENRSKHDNVLEEIFSPPPEFI</sequence>
<evidence type="ECO:0000313" key="2">
    <source>
        <dbReference type="Proteomes" id="UP001230035"/>
    </source>
</evidence>
<proteinExistence type="predicted"/>
<evidence type="ECO:0000313" key="1">
    <source>
        <dbReference type="EMBL" id="MDI9258134.1"/>
    </source>
</evidence>
<comment type="caution">
    <text evidence="1">The sequence shown here is derived from an EMBL/GenBank/DDBJ whole genome shotgun (WGS) entry which is preliminary data.</text>
</comment>
<gene>
    <name evidence="1" type="ORF">QHT84_11980</name>
</gene>
<dbReference type="RefSeq" id="WP_283239800.1">
    <property type="nucleotide sequence ID" value="NZ_JASGBP010000009.1"/>
</dbReference>
<reference evidence="1 2" key="1">
    <citation type="submission" date="2023-05" db="EMBL/GenBank/DDBJ databases">
        <title>Flavobacterium sedimenti sp. nov., isolated from the sediment.</title>
        <authorList>
            <person name="Wu N."/>
        </authorList>
    </citation>
    <scope>NUCLEOTIDE SEQUENCE [LARGE SCALE GENOMIC DNA]</scope>
    <source>
        <strain evidence="1 2">YZ-48</strain>
    </source>
</reference>
<dbReference type="Proteomes" id="UP001230035">
    <property type="component" value="Unassembled WGS sequence"/>
</dbReference>
<dbReference type="EMBL" id="JASGBP010000009">
    <property type="protein sequence ID" value="MDI9258134.1"/>
    <property type="molecule type" value="Genomic_DNA"/>
</dbReference>